<reference evidence="1" key="1">
    <citation type="submission" date="2020-05" db="EMBL/GenBank/DDBJ databases">
        <title>Mycena genomes resolve the evolution of fungal bioluminescence.</title>
        <authorList>
            <person name="Tsai I.J."/>
        </authorList>
    </citation>
    <scope>NUCLEOTIDE SEQUENCE</scope>
    <source>
        <strain evidence="1">160909Yilan</strain>
    </source>
</reference>
<protein>
    <submittedName>
        <fullName evidence="1">Uncharacterized protein</fullName>
    </submittedName>
</protein>
<comment type="caution">
    <text evidence="1">The sequence shown here is derived from an EMBL/GenBank/DDBJ whole genome shotgun (WGS) entry which is preliminary data.</text>
</comment>
<dbReference type="AlphaFoldDB" id="A0A8H6XNK1"/>
<dbReference type="Proteomes" id="UP000623467">
    <property type="component" value="Unassembled WGS sequence"/>
</dbReference>
<evidence type="ECO:0000313" key="1">
    <source>
        <dbReference type="EMBL" id="KAF7343535.1"/>
    </source>
</evidence>
<proteinExistence type="predicted"/>
<sequence length="209" mass="23060">MCPCSRPSELAMSAAHPIFKVRLTSFQGPSHVLFSSHLVPTAVSRLIHHVLINNIMTISSTGSARGCENHSVTLGYKTACKTMTACAGLVEFLCTAFKVPQHTYGHVFIYVRLDDINLPYVDDTDRKEVIRGIGSDEVRARWRSPDDAEPSLTGYGFIRIRNPYTYGFFGTYLSSATVTQIICALPTKSNAAKIVDSRLNIELIDSLDT</sequence>
<keyword evidence="2" id="KW-1185">Reference proteome</keyword>
<accession>A0A8H6XNK1</accession>
<name>A0A8H6XNK1_9AGAR</name>
<evidence type="ECO:0000313" key="2">
    <source>
        <dbReference type="Proteomes" id="UP000623467"/>
    </source>
</evidence>
<organism evidence="1 2">
    <name type="scientific">Mycena sanguinolenta</name>
    <dbReference type="NCBI Taxonomy" id="230812"/>
    <lineage>
        <taxon>Eukaryota</taxon>
        <taxon>Fungi</taxon>
        <taxon>Dikarya</taxon>
        <taxon>Basidiomycota</taxon>
        <taxon>Agaricomycotina</taxon>
        <taxon>Agaricomycetes</taxon>
        <taxon>Agaricomycetidae</taxon>
        <taxon>Agaricales</taxon>
        <taxon>Marasmiineae</taxon>
        <taxon>Mycenaceae</taxon>
        <taxon>Mycena</taxon>
    </lineage>
</organism>
<dbReference type="EMBL" id="JACAZH010000023">
    <property type="protein sequence ID" value="KAF7343535.1"/>
    <property type="molecule type" value="Genomic_DNA"/>
</dbReference>
<gene>
    <name evidence="1" type="ORF">MSAN_01974000</name>
</gene>